<dbReference type="Proteomes" id="UP000308382">
    <property type="component" value="Unassembled WGS sequence"/>
</dbReference>
<comment type="caution">
    <text evidence="1">The sequence shown here is derived from an EMBL/GenBank/DDBJ whole genome shotgun (WGS) entry which is preliminary data.</text>
</comment>
<dbReference type="RefSeq" id="WP_138256740.1">
    <property type="nucleotide sequence ID" value="NZ_VBUK01000001.1"/>
</dbReference>
<gene>
    <name evidence="1" type="ORF">FEK29_02070</name>
</gene>
<evidence type="ECO:0000313" key="1">
    <source>
        <dbReference type="EMBL" id="TLF46586.1"/>
    </source>
</evidence>
<dbReference type="OrthoDB" id="1179464at2"/>
<proteinExistence type="predicted"/>
<dbReference type="EMBL" id="VBUK01000001">
    <property type="protein sequence ID" value="TLF46586.1"/>
    <property type="molecule type" value="Genomic_DNA"/>
</dbReference>
<evidence type="ECO:0000313" key="2">
    <source>
        <dbReference type="Proteomes" id="UP000308382"/>
    </source>
</evidence>
<accession>A0A5R8MAK3</accession>
<dbReference type="AlphaFoldDB" id="A0A5R8MAK3"/>
<protein>
    <submittedName>
        <fullName evidence="1">Uncharacterized protein</fullName>
    </submittedName>
</protein>
<sequence>MISRLPVRQTYFLSFLFIFSVNINEIQAQEVYLPGYVVTLKGDTLIGNVSDRKMGPFGGIFTKIKFKGNGRKKRYSADNIQSYRKGDSIYRSFNLDGEDRFLRLEVEGVVSLYKFELQEQGEGMVMDIAYLKKRDNPTLVRADQGLLGLKRNLLIQFFSDCPPLADKIRSKEFKFPYQVVNFYNEWKAR</sequence>
<name>A0A5R8MAK3_9FLAO</name>
<reference evidence="1 2" key="1">
    <citation type="journal article" date="2017" name="Int. J. Syst. Evol. Microbiol.">
        <title>Maripseudobacter aurantiacus gen. nov., sp. nov., a novel member of the family Flavobacteriaceae isolated from a sedimentation basin.</title>
        <authorList>
            <person name="Chen C."/>
            <person name="Su Y."/>
            <person name="Tao T."/>
            <person name="Fu G."/>
            <person name="Zhang C."/>
            <person name="Sun C."/>
            <person name="Zhang X."/>
            <person name="Wu M."/>
        </authorList>
    </citation>
    <scope>NUCLEOTIDE SEQUENCE [LARGE SCALE GENOMIC DNA]</scope>
    <source>
        <strain evidence="2">CDA4</strain>
    </source>
</reference>
<organism evidence="1 2">
    <name type="scientific">Maribacter aurantiacus</name>
    <dbReference type="NCBI Taxonomy" id="1882343"/>
    <lineage>
        <taxon>Bacteria</taxon>
        <taxon>Pseudomonadati</taxon>
        <taxon>Bacteroidota</taxon>
        <taxon>Flavobacteriia</taxon>
        <taxon>Flavobacteriales</taxon>
        <taxon>Flavobacteriaceae</taxon>
        <taxon>Maribacter</taxon>
    </lineage>
</organism>
<keyword evidence="2" id="KW-1185">Reference proteome</keyword>